<feature type="compositionally biased region" description="Basic and acidic residues" evidence="1">
    <location>
        <begin position="1"/>
        <end position="21"/>
    </location>
</feature>
<evidence type="ECO:0000256" key="1">
    <source>
        <dbReference type="SAM" id="MobiDB-lite"/>
    </source>
</evidence>
<keyword evidence="2" id="KW-0812">Transmembrane</keyword>
<dbReference type="Pfam" id="PF13196">
    <property type="entry name" value="DUF4012"/>
    <property type="match status" value="1"/>
</dbReference>
<sequence>MTERDSSAAVQRRPDPGRDAVRMPGADRSGERAPGRRRVLGKALLAIALLPLVGVVWIGVTGLFARWELLAAQQDLDALRHSVAAAAAPGSASGKAAAPAPARLPEQAVRSAAVHAARAHRLTTGPAWYTAAELPFLGGPVRTVRGAAYAADRLAGDVLSPLTGVLPPSTPHGSDGGMSEALAALQRHGPEIARAADVVAEVRTDVHGLPRSTWLPAADRARAGLQQQVDRLAPVMTDASLAARVLPPMLGTQGQRRYFLAFQNIAEARGTGGLPGAFAVLRADRGRLSFERFGNNTEMETTKPDIDLGAEFNARYAGSDPIHVWPNSNMSPHFPYAARIWAAAWRKHTGERVDGAIAVDPVTLSRLLQVTGPARMADGTELTADNVVDLTERTSYAKYDDVARRKAFFVDAARAAAAPLMGALDDTRRLPALLVAVNDVQRDGRLKVWSAHTGEQRLLESRPYSGTLPNAPGPFAGLVVNNAAGGKLDYYLDRSLTWEAGACSGGVRTVTVTMTLTNRAPASGLPDYVTIRADSPPYRTRPGDNRLRVSYYAGVGATLADATLDGRRALLASGVERGHSVFDLDLELPARSRRTLVLHLLEPHADGTPTLLRQSLVTPMRTTLKSGGACRV</sequence>
<evidence type="ECO:0000313" key="4">
    <source>
        <dbReference type="Proteomes" id="UP000181942"/>
    </source>
</evidence>
<dbReference type="EMBL" id="FONR01000020">
    <property type="protein sequence ID" value="SFG42879.1"/>
    <property type="molecule type" value="Genomic_DNA"/>
</dbReference>
<dbReference type="Proteomes" id="UP000181942">
    <property type="component" value="Unassembled WGS sequence"/>
</dbReference>
<dbReference type="RefSeq" id="WP_256259172.1">
    <property type="nucleotide sequence ID" value="NZ_FONR01000020.1"/>
</dbReference>
<organism evidence="3 4">
    <name type="scientific">Streptomyces mirabilis</name>
    <dbReference type="NCBI Taxonomy" id="68239"/>
    <lineage>
        <taxon>Bacteria</taxon>
        <taxon>Bacillati</taxon>
        <taxon>Actinomycetota</taxon>
        <taxon>Actinomycetes</taxon>
        <taxon>Kitasatosporales</taxon>
        <taxon>Streptomycetaceae</taxon>
        <taxon>Streptomyces</taxon>
    </lineage>
</organism>
<name>A0A1I2RTN1_9ACTN</name>
<protein>
    <recommendedName>
        <fullName evidence="5">DUF4012 domain-containing protein</fullName>
    </recommendedName>
</protein>
<proteinExistence type="predicted"/>
<dbReference type="InterPro" id="IPR025101">
    <property type="entry name" value="DUF4012"/>
</dbReference>
<keyword evidence="2" id="KW-1133">Transmembrane helix</keyword>
<accession>A0A1I2RTN1</accession>
<reference evidence="3 4" key="1">
    <citation type="submission" date="2016-10" db="EMBL/GenBank/DDBJ databases">
        <authorList>
            <person name="de Groot N.N."/>
        </authorList>
    </citation>
    <scope>NUCLEOTIDE SEQUENCE [LARGE SCALE GENOMIC DNA]</scope>
    <source>
        <strain evidence="3 4">OK461</strain>
    </source>
</reference>
<feature type="transmembrane region" description="Helical" evidence="2">
    <location>
        <begin position="43"/>
        <end position="65"/>
    </location>
</feature>
<evidence type="ECO:0000256" key="2">
    <source>
        <dbReference type="SAM" id="Phobius"/>
    </source>
</evidence>
<dbReference type="AlphaFoldDB" id="A0A1I2RTN1"/>
<evidence type="ECO:0000313" key="3">
    <source>
        <dbReference type="EMBL" id="SFG42879.1"/>
    </source>
</evidence>
<keyword evidence="2" id="KW-0472">Membrane</keyword>
<evidence type="ECO:0008006" key="5">
    <source>
        <dbReference type="Google" id="ProtNLM"/>
    </source>
</evidence>
<gene>
    <name evidence="3" type="ORF">SAMN02787118_120133</name>
</gene>
<feature type="region of interest" description="Disordered" evidence="1">
    <location>
        <begin position="1"/>
        <end position="34"/>
    </location>
</feature>